<dbReference type="EMBL" id="CATQJA010002662">
    <property type="protein sequence ID" value="CAJ0580791.1"/>
    <property type="molecule type" value="Genomic_DNA"/>
</dbReference>
<dbReference type="SUPFAM" id="SSF101576">
    <property type="entry name" value="Supernatant protein factor (SPF), C-terminal domain"/>
    <property type="match status" value="1"/>
</dbReference>
<dbReference type="InterPro" id="IPR036598">
    <property type="entry name" value="GOLD_dom_sf"/>
</dbReference>
<protein>
    <recommendedName>
        <fullName evidence="5">CRAL-TRIO domain-containing protein</fullName>
    </recommendedName>
</protein>
<dbReference type="Gene3D" id="3.40.525.10">
    <property type="entry name" value="CRAL-TRIO lipid binding domain"/>
    <property type="match status" value="1"/>
</dbReference>
<feature type="non-terminal residue" evidence="3">
    <location>
        <position position="403"/>
    </location>
</feature>
<dbReference type="InterPro" id="IPR001251">
    <property type="entry name" value="CRAL-TRIO_dom"/>
</dbReference>
<dbReference type="PROSITE" id="PS50191">
    <property type="entry name" value="CRAL_TRIO"/>
    <property type="match status" value="1"/>
</dbReference>
<feature type="domain" description="GOLD" evidence="2">
    <location>
        <begin position="304"/>
        <end position="399"/>
    </location>
</feature>
<name>A0AA36D4Z0_9BILA</name>
<organism evidence="3 4">
    <name type="scientific">Mesorhabditis spiculigera</name>
    <dbReference type="NCBI Taxonomy" id="96644"/>
    <lineage>
        <taxon>Eukaryota</taxon>
        <taxon>Metazoa</taxon>
        <taxon>Ecdysozoa</taxon>
        <taxon>Nematoda</taxon>
        <taxon>Chromadorea</taxon>
        <taxon>Rhabditida</taxon>
        <taxon>Rhabditina</taxon>
        <taxon>Rhabditomorpha</taxon>
        <taxon>Rhabditoidea</taxon>
        <taxon>Rhabditidae</taxon>
        <taxon>Mesorhabditinae</taxon>
        <taxon>Mesorhabditis</taxon>
    </lineage>
</organism>
<dbReference type="Proteomes" id="UP001177023">
    <property type="component" value="Unassembled WGS sequence"/>
</dbReference>
<evidence type="ECO:0008006" key="5">
    <source>
        <dbReference type="Google" id="ProtNLM"/>
    </source>
</evidence>
<keyword evidence="4" id="KW-1185">Reference proteome</keyword>
<dbReference type="InterPro" id="IPR036865">
    <property type="entry name" value="CRAL-TRIO_dom_sf"/>
</dbReference>
<gene>
    <name evidence="3" type="ORF">MSPICULIGERA_LOCUS18974</name>
</gene>
<dbReference type="PANTHER" id="PTHR23324">
    <property type="entry name" value="SEC14 RELATED PROTEIN"/>
    <property type="match status" value="1"/>
</dbReference>
<evidence type="ECO:0000313" key="3">
    <source>
        <dbReference type="EMBL" id="CAJ0580791.1"/>
    </source>
</evidence>
<dbReference type="PANTHER" id="PTHR23324:SF87">
    <property type="entry name" value="CRAL-TRIO DOMAIN-CONTAINING PROTEIN C34C12.6"/>
    <property type="match status" value="1"/>
</dbReference>
<dbReference type="SUPFAM" id="SSF52087">
    <property type="entry name" value="CRAL/TRIO domain"/>
    <property type="match status" value="1"/>
</dbReference>
<comment type="caution">
    <text evidence="3">The sequence shown here is derived from an EMBL/GenBank/DDBJ whole genome shotgun (WGS) entry which is preliminary data.</text>
</comment>
<accession>A0AA36D4Z0</accession>
<evidence type="ECO:0000259" key="1">
    <source>
        <dbReference type="PROSITE" id="PS50191"/>
    </source>
</evidence>
<evidence type="ECO:0000313" key="4">
    <source>
        <dbReference type="Proteomes" id="UP001177023"/>
    </source>
</evidence>
<dbReference type="Pfam" id="PF00650">
    <property type="entry name" value="CRAL_TRIO"/>
    <property type="match status" value="1"/>
</dbReference>
<dbReference type="SMART" id="SM00516">
    <property type="entry name" value="SEC14"/>
    <property type="match status" value="1"/>
</dbReference>
<dbReference type="AlphaFoldDB" id="A0AA36D4Z0"/>
<reference evidence="3" key="1">
    <citation type="submission" date="2023-06" db="EMBL/GenBank/DDBJ databases">
        <authorList>
            <person name="Delattre M."/>
        </authorList>
    </citation>
    <scope>NUCLEOTIDE SEQUENCE</scope>
    <source>
        <strain evidence="3">AF72</strain>
    </source>
</reference>
<sequence>MTASNCPKPAAGPSEKEKAQIEELRVLLDEKLPGGIPADLDTDLNLVRWIRGHQGDLEQITKHFQSYINSRKAAGFEGADFPEKFFDMEGIQEYLPFIASSRLQDEQWLEESNSFLFVERAWSQPKEFIKTMKTSDYLLHCFGYSEMLLQLILRREALQDPSKGPVQFIVVFDLATINITDYLNPMSGYMKMWQLRSTLWQDWFPDMVQRIFLVNPPRALSLLWKLARVFLNERNCQLIEIIGDKKDFADKHLPRWFVPKEYGGDFVSKLPYADETGVSIRKKITSQDYYQPFQHYHRSKIERPKSAKKDIAPSERFAVPIAIPENGSLLWDFTVSGDVDFSICRNKDPNDMLFPKLHLVSSKLPEEGQLQKLPQGEYSLLFNNRSGYFTVKLEYCIAVVSRS</sequence>
<dbReference type="PROSITE" id="PS50866">
    <property type="entry name" value="GOLD"/>
    <property type="match status" value="1"/>
</dbReference>
<dbReference type="GO" id="GO:0005737">
    <property type="term" value="C:cytoplasm"/>
    <property type="evidence" value="ECO:0007669"/>
    <property type="project" value="TreeGrafter"/>
</dbReference>
<dbReference type="Gene3D" id="2.60.120.680">
    <property type="entry name" value="GOLD domain"/>
    <property type="match status" value="1"/>
</dbReference>
<evidence type="ECO:0000259" key="2">
    <source>
        <dbReference type="PROSITE" id="PS50866"/>
    </source>
</evidence>
<proteinExistence type="predicted"/>
<dbReference type="InterPro" id="IPR009038">
    <property type="entry name" value="GOLD_dom"/>
</dbReference>
<dbReference type="CDD" id="cd00170">
    <property type="entry name" value="SEC14"/>
    <property type="match status" value="1"/>
</dbReference>
<feature type="domain" description="CRAL-TRIO" evidence="1">
    <location>
        <begin position="87"/>
        <end position="270"/>
    </location>
</feature>
<dbReference type="InterPro" id="IPR051064">
    <property type="entry name" value="SEC14/CRAL-TRIO_domain"/>
</dbReference>